<dbReference type="InterPro" id="IPR036691">
    <property type="entry name" value="Endo/exonu/phosph_ase_sf"/>
</dbReference>
<proteinExistence type="predicted"/>
<sequence>MKSGPRMEALINDHQSQNLVILMIQELSITTYRTHVNHGAWRLYRPTVENLTAIKIWTADQQIIFSVYIPPVPIHNPDGTSAEATLTAIQNIIEDALLDRRKATSIVLSGDFNRHYPSWGGNHIYPRDLLVSEQPRKELDNNLTNRNLNSSASLQQAQSTMLTQHIIGPQPRKMSLISWE</sequence>
<organism evidence="2 3">
    <name type="scientific">Penicillium brevicompactum</name>
    <dbReference type="NCBI Taxonomy" id="5074"/>
    <lineage>
        <taxon>Eukaryota</taxon>
        <taxon>Fungi</taxon>
        <taxon>Dikarya</taxon>
        <taxon>Ascomycota</taxon>
        <taxon>Pezizomycotina</taxon>
        <taxon>Eurotiomycetes</taxon>
        <taxon>Eurotiomycetidae</taxon>
        <taxon>Eurotiales</taxon>
        <taxon>Aspergillaceae</taxon>
        <taxon>Penicillium</taxon>
    </lineage>
</organism>
<dbReference type="Pfam" id="PF14529">
    <property type="entry name" value="Exo_endo_phos_2"/>
    <property type="match status" value="1"/>
</dbReference>
<accession>A0A9W9UI64</accession>
<dbReference type="AlphaFoldDB" id="A0A9W9UI64"/>
<evidence type="ECO:0000313" key="3">
    <source>
        <dbReference type="Proteomes" id="UP001148299"/>
    </source>
</evidence>
<comment type="caution">
    <text evidence="2">The sequence shown here is derived from an EMBL/GenBank/DDBJ whole genome shotgun (WGS) entry which is preliminary data.</text>
</comment>
<dbReference type="InterPro" id="IPR005135">
    <property type="entry name" value="Endo/exonuclease/phosphatase"/>
</dbReference>
<reference evidence="2" key="1">
    <citation type="submission" date="2022-12" db="EMBL/GenBank/DDBJ databases">
        <authorList>
            <person name="Petersen C."/>
        </authorList>
    </citation>
    <scope>NUCLEOTIDE SEQUENCE</scope>
    <source>
        <strain evidence="2">IBT 35675</strain>
    </source>
</reference>
<name>A0A9W9UI64_PENBR</name>
<evidence type="ECO:0000259" key="1">
    <source>
        <dbReference type="Pfam" id="PF14529"/>
    </source>
</evidence>
<protein>
    <recommendedName>
        <fullName evidence="1">Endonuclease/exonuclease/phosphatase domain-containing protein</fullName>
    </recommendedName>
</protein>
<dbReference type="SUPFAM" id="SSF56219">
    <property type="entry name" value="DNase I-like"/>
    <property type="match status" value="1"/>
</dbReference>
<keyword evidence="3" id="KW-1185">Reference proteome</keyword>
<reference evidence="2" key="2">
    <citation type="journal article" date="2023" name="IMA Fungus">
        <title>Comparative genomic study of the Penicillium genus elucidates a diverse pangenome and 15 lateral gene transfer events.</title>
        <authorList>
            <person name="Petersen C."/>
            <person name="Sorensen T."/>
            <person name="Nielsen M.R."/>
            <person name="Sondergaard T.E."/>
            <person name="Sorensen J.L."/>
            <person name="Fitzpatrick D.A."/>
            <person name="Frisvad J.C."/>
            <person name="Nielsen K.L."/>
        </authorList>
    </citation>
    <scope>NUCLEOTIDE SEQUENCE</scope>
    <source>
        <strain evidence="2">IBT 35675</strain>
    </source>
</reference>
<dbReference type="GO" id="GO:0003824">
    <property type="term" value="F:catalytic activity"/>
    <property type="evidence" value="ECO:0007669"/>
    <property type="project" value="InterPro"/>
</dbReference>
<dbReference type="Gene3D" id="3.60.10.10">
    <property type="entry name" value="Endonuclease/exonuclease/phosphatase"/>
    <property type="match status" value="1"/>
</dbReference>
<gene>
    <name evidence="2" type="ORF">N7541_009524</name>
</gene>
<feature type="domain" description="Endonuclease/exonuclease/phosphatase" evidence="1">
    <location>
        <begin position="64"/>
        <end position="149"/>
    </location>
</feature>
<dbReference type="EMBL" id="JAPZBR010000008">
    <property type="protein sequence ID" value="KAJ5340400.1"/>
    <property type="molecule type" value="Genomic_DNA"/>
</dbReference>
<evidence type="ECO:0000313" key="2">
    <source>
        <dbReference type="EMBL" id="KAJ5340400.1"/>
    </source>
</evidence>
<dbReference type="Proteomes" id="UP001148299">
    <property type="component" value="Unassembled WGS sequence"/>
</dbReference>